<keyword evidence="4" id="KW-1185">Reference proteome</keyword>
<dbReference type="Pfam" id="PF25091">
    <property type="entry name" value="DUF7806"/>
    <property type="match status" value="1"/>
</dbReference>
<accession>A0A388LV41</accession>
<sequence length="179" mass="19303">MNSSNPSPAVLDELAVRSLVGSHGLQTALPSVHEHGAGGDTLKTSGQGTHPSENAAVPLKSHRAEALMADHISVDQERQAHGKMISLMQVLLGCKLNYEQREDSECLVLTFRNSGFKFSLKEVEDEHGESLEYKFLSSGVAPKGDLNELLFTTFRVNPAIGGQVLRLLLPVLDEASAKS</sequence>
<dbReference type="EMBL" id="BFEA01000552">
    <property type="protein sequence ID" value="GBG86190.1"/>
    <property type="molecule type" value="Genomic_DNA"/>
</dbReference>
<gene>
    <name evidence="3" type="ORF">CBR_g41094</name>
</gene>
<evidence type="ECO:0000256" key="1">
    <source>
        <dbReference type="SAM" id="MobiDB-lite"/>
    </source>
</evidence>
<feature type="compositionally biased region" description="Polar residues" evidence="1">
    <location>
        <begin position="42"/>
        <end position="52"/>
    </location>
</feature>
<dbReference type="Proteomes" id="UP000265515">
    <property type="component" value="Unassembled WGS sequence"/>
</dbReference>
<protein>
    <recommendedName>
        <fullName evidence="2">DUF7806 domain-containing protein</fullName>
    </recommendedName>
</protein>
<dbReference type="InterPro" id="IPR056708">
    <property type="entry name" value="DUF7806"/>
</dbReference>
<evidence type="ECO:0000313" key="3">
    <source>
        <dbReference type="EMBL" id="GBG86190.1"/>
    </source>
</evidence>
<evidence type="ECO:0000313" key="4">
    <source>
        <dbReference type="Proteomes" id="UP000265515"/>
    </source>
</evidence>
<comment type="caution">
    <text evidence="3">The sequence shown here is derived from an EMBL/GenBank/DDBJ whole genome shotgun (WGS) entry which is preliminary data.</text>
</comment>
<evidence type="ECO:0000259" key="2">
    <source>
        <dbReference type="Pfam" id="PF25091"/>
    </source>
</evidence>
<reference evidence="3 4" key="1">
    <citation type="journal article" date="2018" name="Cell">
        <title>The Chara Genome: Secondary Complexity and Implications for Plant Terrestrialization.</title>
        <authorList>
            <person name="Nishiyama T."/>
            <person name="Sakayama H."/>
            <person name="Vries J.D."/>
            <person name="Buschmann H."/>
            <person name="Saint-Marcoux D."/>
            <person name="Ullrich K.K."/>
            <person name="Haas F.B."/>
            <person name="Vanderstraeten L."/>
            <person name="Becker D."/>
            <person name="Lang D."/>
            <person name="Vosolsobe S."/>
            <person name="Rombauts S."/>
            <person name="Wilhelmsson P.K.I."/>
            <person name="Janitza P."/>
            <person name="Kern R."/>
            <person name="Heyl A."/>
            <person name="Rumpler F."/>
            <person name="Villalobos L.I.A.C."/>
            <person name="Clay J.M."/>
            <person name="Skokan R."/>
            <person name="Toyoda A."/>
            <person name="Suzuki Y."/>
            <person name="Kagoshima H."/>
            <person name="Schijlen E."/>
            <person name="Tajeshwar N."/>
            <person name="Catarino B."/>
            <person name="Hetherington A.J."/>
            <person name="Saltykova A."/>
            <person name="Bonnot C."/>
            <person name="Breuninger H."/>
            <person name="Symeonidi A."/>
            <person name="Radhakrishnan G.V."/>
            <person name="Van Nieuwerburgh F."/>
            <person name="Deforce D."/>
            <person name="Chang C."/>
            <person name="Karol K.G."/>
            <person name="Hedrich R."/>
            <person name="Ulvskov P."/>
            <person name="Glockner G."/>
            <person name="Delwiche C.F."/>
            <person name="Petrasek J."/>
            <person name="Van de Peer Y."/>
            <person name="Friml J."/>
            <person name="Beilby M."/>
            <person name="Dolan L."/>
            <person name="Kohara Y."/>
            <person name="Sugano S."/>
            <person name="Fujiyama A."/>
            <person name="Delaux P.-M."/>
            <person name="Quint M."/>
            <person name="TheiBen G."/>
            <person name="Hagemann M."/>
            <person name="Harholt J."/>
            <person name="Dunand C."/>
            <person name="Zachgo S."/>
            <person name="Langdale J."/>
            <person name="Maumus F."/>
            <person name="Straeten D.V.D."/>
            <person name="Gould S.B."/>
            <person name="Rensing S.A."/>
        </authorList>
    </citation>
    <scope>NUCLEOTIDE SEQUENCE [LARGE SCALE GENOMIC DNA]</scope>
    <source>
        <strain evidence="3 4">S276</strain>
    </source>
</reference>
<dbReference type="Gramene" id="GBG86190">
    <property type="protein sequence ID" value="GBG86190"/>
    <property type="gene ID" value="CBR_g41094"/>
</dbReference>
<feature type="domain" description="DUF7806" evidence="2">
    <location>
        <begin position="86"/>
        <end position="140"/>
    </location>
</feature>
<organism evidence="3 4">
    <name type="scientific">Chara braunii</name>
    <name type="common">Braun's stonewort</name>
    <dbReference type="NCBI Taxonomy" id="69332"/>
    <lineage>
        <taxon>Eukaryota</taxon>
        <taxon>Viridiplantae</taxon>
        <taxon>Streptophyta</taxon>
        <taxon>Charophyceae</taxon>
        <taxon>Charales</taxon>
        <taxon>Characeae</taxon>
        <taxon>Chara</taxon>
    </lineage>
</organism>
<proteinExistence type="predicted"/>
<feature type="region of interest" description="Disordered" evidence="1">
    <location>
        <begin position="30"/>
        <end position="54"/>
    </location>
</feature>
<name>A0A388LV41_CHABU</name>
<dbReference type="AlphaFoldDB" id="A0A388LV41"/>